<dbReference type="GO" id="GO:0005737">
    <property type="term" value="C:cytoplasm"/>
    <property type="evidence" value="ECO:0007669"/>
    <property type="project" value="TreeGrafter"/>
</dbReference>
<dbReference type="PANTHER" id="PTHR43441:SF11">
    <property type="entry name" value="RIBOSOMAL-PROTEIN-SERINE ACETYLTRANSFERASE"/>
    <property type="match status" value="1"/>
</dbReference>
<dbReference type="OrthoDB" id="9814648at2"/>
<feature type="region of interest" description="Disordered" evidence="1">
    <location>
        <begin position="14"/>
        <end position="40"/>
    </location>
</feature>
<comment type="caution">
    <text evidence="3">The sequence shown here is derived from an EMBL/GenBank/DDBJ whole genome shotgun (WGS) entry which is preliminary data.</text>
</comment>
<reference evidence="4" key="1">
    <citation type="submission" date="2013-08" db="EMBL/GenBank/DDBJ databases">
        <title>Intrasporangium oryzae NRRL B-24470.</title>
        <authorList>
            <person name="Liu H."/>
            <person name="Wang G."/>
        </authorList>
    </citation>
    <scope>NUCLEOTIDE SEQUENCE [LARGE SCALE GENOMIC DNA]</scope>
    <source>
        <strain evidence="4">Q5-1</strain>
    </source>
</reference>
<gene>
    <name evidence="3" type="ORF">N864_01080</name>
</gene>
<evidence type="ECO:0000313" key="3">
    <source>
        <dbReference type="EMBL" id="EWT07687.1"/>
    </source>
</evidence>
<proteinExistence type="predicted"/>
<evidence type="ECO:0000313" key="4">
    <source>
        <dbReference type="Proteomes" id="UP000019494"/>
    </source>
</evidence>
<evidence type="ECO:0000256" key="1">
    <source>
        <dbReference type="SAM" id="MobiDB-lite"/>
    </source>
</evidence>
<dbReference type="RefSeq" id="WP_051518051.1">
    <property type="nucleotide sequence ID" value="NZ_AWQS01000006.1"/>
</dbReference>
<dbReference type="InterPro" id="IPR016181">
    <property type="entry name" value="Acyl_CoA_acyltransferase"/>
</dbReference>
<dbReference type="InterPro" id="IPR000182">
    <property type="entry name" value="GNAT_dom"/>
</dbReference>
<dbReference type="Pfam" id="PF13302">
    <property type="entry name" value="Acetyltransf_3"/>
    <property type="match status" value="1"/>
</dbReference>
<dbReference type="GO" id="GO:1990189">
    <property type="term" value="F:protein N-terminal-serine acetyltransferase activity"/>
    <property type="evidence" value="ECO:0007669"/>
    <property type="project" value="TreeGrafter"/>
</dbReference>
<evidence type="ECO:0000259" key="2">
    <source>
        <dbReference type="PROSITE" id="PS51186"/>
    </source>
</evidence>
<dbReference type="Gene3D" id="3.40.630.30">
    <property type="match status" value="1"/>
</dbReference>
<dbReference type="AlphaFoldDB" id="W9GRL1"/>
<protein>
    <submittedName>
        <fullName evidence="3">Alanine acetyltransferase</fullName>
    </submittedName>
</protein>
<dbReference type="EMBL" id="AWQS01000006">
    <property type="protein sequence ID" value="EWT07687.1"/>
    <property type="molecule type" value="Genomic_DNA"/>
</dbReference>
<dbReference type="Proteomes" id="UP000019494">
    <property type="component" value="Unassembled WGS sequence"/>
</dbReference>
<accession>W9GRL1</accession>
<keyword evidence="3" id="KW-0808">Transferase</keyword>
<keyword evidence="4" id="KW-1185">Reference proteome</keyword>
<organism evidence="3 4">
    <name type="scientific">Intrasporangium chromatireducens Q5-1</name>
    <dbReference type="NCBI Taxonomy" id="584657"/>
    <lineage>
        <taxon>Bacteria</taxon>
        <taxon>Bacillati</taxon>
        <taxon>Actinomycetota</taxon>
        <taxon>Actinomycetes</taxon>
        <taxon>Micrococcales</taxon>
        <taxon>Intrasporangiaceae</taxon>
        <taxon>Intrasporangium</taxon>
    </lineage>
</organism>
<dbReference type="InterPro" id="IPR051908">
    <property type="entry name" value="Ribosomal_N-acetyltransferase"/>
</dbReference>
<dbReference type="PROSITE" id="PS51186">
    <property type="entry name" value="GNAT"/>
    <property type="match status" value="1"/>
</dbReference>
<sequence length="165" mass="18070">MPLTSSVVLRPLRSGEFAEARPPDSEFDDFGPRGGYPAPPPCRLDDDGALAVVVDGQPVGTVSWTWVQWGPTRASRCPMIGIWVQAGSRGSGAGTEAQRLLVDLFFRHTATNRVQAHTDVANLAEQRALQRAGFTDEGVVRGAHWRDGAWHDGHLYSVLRTDRRP</sequence>
<dbReference type="SUPFAM" id="SSF55729">
    <property type="entry name" value="Acyl-CoA N-acyltransferases (Nat)"/>
    <property type="match status" value="1"/>
</dbReference>
<dbReference type="PANTHER" id="PTHR43441">
    <property type="entry name" value="RIBOSOMAL-PROTEIN-SERINE ACETYLTRANSFERASE"/>
    <property type="match status" value="1"/>
</dbReference>
<dbReference type="GO" id="GO:0008999">
    <property type="term" value="F:protein-N-terminal-alanine acetyltransferase activity"/>
    <property type="evidence" value="ECO:0007669"/>
    <property type="project" value="TreeGrafter"/>
</dbReference>
<name>W9GRL1_9MICO</name>
<feature type="domain" description="N-acetyltransferase" evidence="2">
    <location>
        <begin position="1"/>
        <end position="162"/>
    </location>
</feature>